<protein>
    <submittedName>
        <fullName evidence="1">Fructose-6-phosphate aldolase</fullName>
    </submittedName>
</protein>
<name>A0A9P4DMZ5_9BACT</name>
<evidence type="ECO:0000313" key="2">
    <source>
        <dbReference type="Proteomes" id="UP000323119"/>
    </source>
</evidence>
<gene>
    <name evidence="1" type="ORF">F2S36_14985</name>
</gene>
<reference evidence="1 2" key="1">
    <citation type="journal article" date="2019" name="Nat. Med.">
        <title>A library of human gut bacterial isolates paired with longitudinal multiomics data enables mechanistic microbiome research.</title>
        <authorList>
            <person name="Poyet M."/>
            <person name="Groussin M."/>
            <person name="Gibbons S.M."/>
            <person name="Avila-Pacheco J."/>
            <person name="Jiang X."/>
            <person name="Kearney S.M."/>
            <person name="Perrotta A.R."/>
            <person name="Berdy B."/>
            <person name="Zhao S."/>
            <person name="Lieberman T.D."/>
            <person name="Swanson P.K."/>
            <person name="Smith M."/>
            <person name="Roesemann S."/>
            <person name="Alexander J.E."/>
            <person name="Rich S.A."/>
            <person name="Livny J."/>
            <person name="Vlamakis H."/>
            <person name="Clish C."/>
            <person name="Bullock K."/>
            <person name="Deik A."/>
            <person name="Scott J."/>
            <person name="Pierce K.A."/>
            <person name="Xavier R.J."/>
            <person name="Alm E.J."/>
        </authorList>
    </citation>
    <scope>NUCLEOTIDE SEQUENCE [LARGE SCALE GENOMIC DNA]</scope>
    <source>
        <strain evidence="1 2">BIOML-A204</strain>
    </source>
</reference>
<evidence type="ECO:0000313" key="1">
    <source>
        <dbReference type="EMBL" id="KAA2556767.1"/>
    </source>
</evidence>
<feature type="non-terminal residue" evidence="1">
    <location>
        <position position="1"/>
    </location>
</feature>
<proteinExistence type="predicted"/>
<dbReference type="EMBL" id="VVUY01000026">
    <property type="protein sequence ID" value="KAA2556767.1"/>
    <property type="molecule type" value="Genomic_DNA"/>
</dbReference>
<comment type="caution">
    <text evidence="1">The sequence shown here is derived from an EMBL/GenBank/DDBJ whole genome shotgun (WGS) entry which is preliminary data.</text>
</comment>
<organism evidence="1 2">
    <name type="scientific">Alistipes onderdonkii</name>
    <dbReference type="NCBI Taxonomy" id="328813"/>
    <lineage>
        <taxon>Bacteria</taxon>
        <taxon>Pseudomonadati</taxon>
        <taxon>Bacteroidota</taxon>
        <taxon>Bacteroidia</taxon>
        <taxon>Bacteroidales</taxon>
        <taxon>Rikenellaceae</taxon>
        <taxon>Alistipes</taxon>
    </lineage>
</organism>
<sequence length="36" mass="3877">ADVATCPLAAIEGLLRHPMTNSGLEKFLTDHARLNT</sequence>
<dbReference type="Proteomes" id="UP000323119">
    <property type="component" value="Unassembled WGS sequence"/>
</dbReference>
<accession>A0A9P4DMZ5</accession>
<dbReference type="AlphaFoldDB" id="A0A9P4DMZ5"/>